<dbReference type="GO" id="GO:0000939">
    <property type="term" value="C:inner kinetochore"/>
    <property type="evidence" value="ECO:0007669"/>
    <property type="project" value="TreeGrafter"/>
</dbReference>
<proteinExistence type="inferred from homology"/>
<comment type="subcellular location">
    <subcellularLocation>
        <location evidence="2">Chromosome</location>
        <location evidence="2">Centromere</location>
    </subcellularLocation>
    <subcellularLocation>
        <location evidence="1">Nucleus</location>
    </subcellularLocation>
</comment>
<feature type="non-terminal residue" evidence="8">
    <location>
        <position position="1"/>
    </location>
</feature>
<evidence type="ECO:0000313" key="7">
    <source>
        <dbReference type="Proteomes" id="UP000504615"/>
    </source>
</evidence>
<keyword evidence="7" id="KW-1185">Reference proteome</keyword>
<dbReference type="OrthoDB" id="6347512at2759"/>
<keyword evidence="5" id="KW-0539">Nucleus</keyword>
<sequence>ILNTDLAAAKLTLLIKCLIPKYKVPEKVVKSMITWCLSSLNNLPFTVSTVIIQWVIGLWNYELVDRKVINIYYDVFFYTMLKKQKLEHQIARLIYMLTKPEDVSRRDVMRLLTLQKNYSKPPTHIIALLSLFKSYKPELVPEKIQSVNVESVWKPIPESMRLALEDARDRAEIQSHQNSQVYFNWNIQGTKIQKKKQALLPSVGYFHIGSSIFKDKYAKSIFNISSIEELGKYHQNVELPCNAVSLLANMVGYHLLTYADFQYQSRFSYNLYNTLIRAFILENGKFSDEEMDKFLTMTIEFSRYMQEGILIIKLFFDEYLYFNTGEHLLKFLDLLQWMTSISVTELQENILIHVENIFYESNLTIKCEIIKSLQKLITNLVRIAYYFFNMCNHMYLIMND</sequence>
<evidence type="ECO:0000256" key="5">
    <source>
        <dbReference type="ARBA" id="ARBA00023242"/>
    </source>
</evidence>
<evidence type="ECO:0000256" key="1">
    <source>
        <dbReference type="ARBA" id="ARBA00004123"/>
    </source>
</evidence>
<evidence type="ECO:0000256" key="3">
    <source>
        <dbReference type="ARBA" id="ARBA00005470"/>
    </source>
</evidence>
<name>A0A6I9VSV6_9HYME</name>
<dbReference type="GO" id="GO:0000070">
    <property type="term" value="P:mitotic sister chromatid segregation"/>
    <property type="evidence" value="ECO:0007669"/>
    <property type="project" value="TreeGrafter"/>
</dbReference>
<keyword evidence="4" id="KW-0158">Chromosome</keyword>
<dbReference type="PANTHER" id="PTHR48208:SF2">
    <property type="entry name" value="CENTROMERE PROTEIN I"/>
    <property type="match status" value="1"/>
</dbReference>
<comment type="similarity">
    <text evidence="3">Belongs to the CENP-I/CTF3 family.</text>
</comment>
<organism evidence="7 8">
    <name type="scientific">Pogonomyrmex barbatus</name>
    <name type="common">red harvester ant</name>
    <dbReference type="NCBI Taxonomy" id="144034"/>
    <lineage>
        <taxon>Eukaryota</taxon>
        <taxon>Metazoa</taxon>
        <taxon>Ecdysozoa</taxon>
        <taxon>Arthropoda</taxon>
        <taxon>Hexapoda</taxon>
        <taxon>Insecta</taxon>
        <taxon>Pterygota</taxon>
        <taxon>Neoptera</taxon>
        <taxon>Endopterygota</taxon>
        <taxon>Hymenoptera</taxon>
        <taxon>Apocrita</taxon>
        <taxon>Aculeata</taxon>
        <taxon>Formicoidea</taxon>
        <taxon>Formicidae</taxon>
        <taxon>Myrmicinae</taxon>
        <taxon>Pogonomyrmex</taxon>
    </lineage>
</organism>
<dbReference type="KEGG" id="pbar:105423816"/>
<evidence type="ECO:0000256" key="6">
    <source>
        <dbReference type="ARBA" id="ARBA00023328"/>
    </source>
</evidence>
<dbReference type="PANTHER" id="PTHR48208">
    <property type="entry name" value="CENTROMERE PROTEIN I"/>
    <property type="match status" value="1"/>
</dbReference>
<dbReference type="GeneID" id="105423816"/>
<accession>A0A6I9VSV6</accession>
<dbReference type="Pfam" id="PF07778">
    <property type="entry name" value="CENP-I"/>
    <property type="match status" value="1"/>
</dbReference>
<dbReference type="InterPro" id="IPR012485">
    <property type="entry name" value="CENP-I"/>
</dbReference>
<dbReference type="AlphaFoldDB" id="A0A6I9VSV6"/>
<gene>
    <name evidence="8" type="primary">LOC105423816</name>
</gene>
<dbReference type="RefSeq" id="XP_011632036.1">
    <property type="nucleotide sequence ID" value="XM_011633734.1"/>
</dbReference>
<keyword evidence="6" id="KW-0137">Centromere</keyword>
<dbReference type="GO" id="GO:0034080">
    <property type="term" value="P:CENP-A containing chromatin assembly"/>
    <property type="evidence" value="ECO:0007669"/>
    <property type="project" value="TreeGrafter"/>
</dbReference>
<dbReference type="Proteomes" id="UP000504615">
    <property type="component" value="Unplaced"/>
</dbReference>
<evidence type="ECO:0000256" key="2">
    <source>
        <dbReference type="ARBA" id="ARBA00004584"/>
    </source>
</evidence>
<evidence type="ECO:0000256" key="4">
    <source>
        <dbReference type="ARBA" id="ARBA00022454"/>
    </source>
</evidence>
<evidence type="ECO:0000313" key="8">
    <source>
        <dbReference type="RefSeq" id="XP_011632036.1"/>
    </source>
</evidence>
<reference evidence="8" key="1">
    <citation type="submission" date="2025-08" db="UniProtKB">
        <authorList>
            <consortium name="RefSeq"/>
        </authorList>
    </citation>
    <scope>IDENTIFICATION</scope>
</reference>
<protein>
    <submittedName>
        <fullName evidence="8">Uncharacterized protein LOC105423816</fullName>
    </submittedName>
</protein>
<dbReference type="GO" id="GO:0005634">
    <property type="term" value="C:nucleus"/>
    <property type="evidence" value="ECO:0007669"/>
    <property type="project" value="UniProtKB-SubCell"/>
</dbReference>